<protein>
    <submittedName>
        <fullName evidence="5">Radical SAM protein</fullName>
    </submittedName>
</protein>
<keyword evidence="2" id="KW-0408">Iron</keyword>
<dbReference type="SUPFAM" id="SSF102114">
    <property type="entry name" value="Radical SAM enzymes"/>
    <property type="match status" value="1"/>
</dbReference>
<name>A0A150WSY2_BDEBC</name>
<evidence type="ECO:0000256" key="1">
    <source>
        <dbReference type="ARBA" id="ARBA00022723"/>
    </source>
</evidence>
<dbReference type="GO" id="GO:0003824">
    <property type="term" value="F:catalytic activity"/>
    <property type="evidence" value="ECO:0007669"/>
    <property type="project" value="InterPro"/>
</dbReference>
<evidence type="ECO:0000259" key="4">
    <source>
        <dbReference type="PROSITE" id="PS51918"/>
    </source>
</evidence>
<dbReference type="PANTHER" id="PTHR43432:SF3">
    <property type="entry name" value="SLR0285 PROTEIN"/>
    <property type="match status" value="1"/>
</dbReference>
<sequence length="367" mass="41227">MTREFRKDIRGRGASSNVSNRYDSLAYEATEEDFDNYLEDEKSVLRTQVFKDSSRTIITSNKSPDIGFSYSINAYRGCEHGCSYCYARPTHEYLGMSPGLDFESKIFVKEEAPQLLREALMKKSWQPEVIFMSGITDCYQPLERKMQLTRGCLKVLAEFKNPVGMITKNALVTRDVDILQEMAAWSGAKVYLSITSLDPDLARRLEPRTSHPEARLKAIETLAKAGVPVGVNVAPCIPGLNDHEMPQILKAAADAGATSAGFTPLRLPSTVLPIFTEWLEVHDPLKKDKVLNYVRDIRGGKLNDPNFGSRMRGEGPRADAMAQMFKLYTRKYGLNMKDLNLSVAHFKRPPAHLDPSRSHGQLSFNIE</sequence>
<dbReference type="Proteomes" id="UP000075320">
    <property type="component" value="Unassembled WGS sequence"/>
</dbReference>
<accession>A0A150WSY2</accession>
<dbReference type="PANTHER" id="PTHR43432">
    <property type="entry name" value="SLR0285 PROTEIN"/>
    <property type="match status" value="1"/>
</dbReference>
<dbReference type="AlphaFoldDB" id="A0A150WSY2"/>
<dbReference type="SMART" id="SM00729">
    <property type="entry name" value="Elp3"/>
    <property type="match status" value="1"/>
</dbReference>
<reference evidence="5 6" key="1">
    <citation type="submission" date="2016-03" db="EMBL/GenBank/DDBJ databases">
        <authorList>
            <person name="Ploux O."/>
        </authorList>
    </citation>
    <scope>NUCLEOTIDE SEQUENCE [LARGE SCALE GENOMIC DNA]</scope>
    <source>
        <strain evidence="5 6">R0</strain>
    </source>
</reference>
<dbReference type="InterPro" id="IPR040086">
    <property type="entry name" value="MJ0683-like"/>
</dbReference>
<dbReference type="OrthoDB" id="5288665at2"/>
<dbReference type="Pfam" id="PF04055">
    <property type="entry name" value="Radical_SAM"/>
    <property type="match status" value="1"/>
</dbReference>
<evidence type="ECO:0000256" key="3">
    <source>
        <dbReference type="ARBA" id="ARBA00023014"/>
    </source>
</evidence>
<dbReference type="PROSITE" id="PS51918">
    <property type="entry name" value="RADICAL_SAM"/>
    <property type="match status" value="1"/>
</dbReference>
<dbReference type="Gene3D" id="3.80.30.30">
    <property type="match status" value="1"/>
</dbReference>
<dbReference type="InterPro" id="IPR058240">
    <property type="entry name" value="rSAM_sf"/>
</dbReference>
<dbReference type="GO" id="GO:0046872">
    <property type="term" value="F:metal ion binding"/>
    <property type="evidence" value="ECO:0007669"/>
    <property type="project" value="UniProtKB-KW"/>
</dbReference>
<organism evidence="5 6">
    <name type="scientific">Bdellovibrio bacteriovorus</name>
    <dbReference type="NCBI Taxonomy" id="959"/>
    <lineage>
        <taxon>Bacteria</taxon>
        <taxon>Pseudomonadati</taxon>
        <taxon>Bdellovibrionota</taxon>
        <taxon>Bdellovibrionia</taxon>
        <taxon>Bdellovibrionales</taxon>
        <taxon>Pseudobdellovibrionaceae</taxon>
        <taxon>Bdellovibrio</taxon>
    </lineage>
</organism>
<dbReference type="CDD" id="cd01335">
    <property type="entry name" value="Radical_SAM"/>
    <property type="match status" value="1"/>
</dbReference>
<evidence type="ECO:0000313" key="6">
    <source>
        <dbReference type="Proteomes" id="UP000075320"/>
    </source>
</evidence>
<dbReference type="InterPro" id="IPR006638">
    <property type="entry name" value="Elp3/MiaA/NifB-like_rSAM"/>
</dbReference>
<keyword evidence="3" id="KW-0411">Iron-sulfur</keyword>
<keyword evidence="6" id="KW-1185">Reference proteome</keyword>
<dbReference type="GO" id="GO:0051536">
    <property type="term" value="F:iron-sulfur cluster binding"/>
    <property type="evidence" value="ECO:0007669"/>
    <property type="project" value="UniProtKB-KW"/>
</dbReference>
<keyword evidence="1" id="KW-0479">Metal-binding</keyword>
<feature type="domain" description="Radical SAM core" evidence="4">
    <location>
        <begin position="64"/>
        <end position="301"/>
    </location>
</feature>
<proteinExistence type="predicted"/>
<dbReference type="EMBL" id="LUKE01000001">
    <property type="protein sequence ID" value="KYG67305.1"/>
    <property type="molecule type" value="Genomic_DNA"/>
</dbReference>
<evidence type="ECO:0000256" key="2">
    <source>
        <dbReference type="ARBA" id="ARBA00023004"/>
    </source>
</evidence>
<gene>
    <name evidence="5" type="ORF">AZI86_09925</name>
</gene>
<dbReference type="NCBIfam" id="NF033668">
    <property type="entry name" value="rSAM_PA0069"/>
    <property type="match status" value="1"/>
</dbReference>
<dbReference type="SFLD" id="SFLDS00029">
    <property type="entry name" value="Radical_SAM"/>
    <property type="match status" value="1"/>
</dbReference>
<dbReference type="SFLD" id="SFLDG01084">
    <property type="entry name" value="Uncharacterised_Radical_SAM_Su"/>
    <property type="match status" value="1"/>
</dbReference>
<dbReference type="InterPro" id="IPR007197">
    <property type="entry name" value="rSAM"/>
</dbReference>
<dbReference type="RefSeq" id="WP_061834879.1">
    <property type="nucleotide sequence ID" value="NZ_LUKE01000001.1"/>
</dbReference>
<evidence type="ECO:0000313" key="5">
    <source>
        <dbReference type="EMBL" id="KYG67305.1"/>
    </source>
</evidence>
<comment type="caution">
    <text evidence="5">The sequence shown here is derived from an EMBL/GenBank/DDBJ whole genome shotgun (WGS) entry which is preliminary data.</text>
</comment>